<gene>
    <name evidence="1" type="ORF">AB8O55_22725</name>
</gene>
<dbReference type="EMBL" id="JBGEHV010000051">
    <property type="protein sequence ID" value="MEY8042238.1"/>
    <property type="molecule type" value="Genomic_DNA"/>
</dbReference>
<keyword evidence="2" id="KW-1185">Reference proteome</keyword>
<proteinExistence type="predicted"/>
<name>A0ABV4CMD3_9PSEU</name>
<dbReference type="RefSeq" id="WP_345361587.1">
    <property type="nucleotide sequence ID" value="NZ_BAABII010000005.1"/>
</dbReference>
<sequence length="44" mass="4563">MEPDDEPGGDPVCWAARVCPECGAFAEAEPPTRCARCGAEIPAS</sequence>
<organism evidence="1 2">
    <name type="scientific">Saccharopolyspora cebuensis</name>
    <dbReference type="NCBI Taxonomy" id="418759"/>
    <lineage>
        <taxon>Bacteria</taxon>
        <taxon>Bacillati</taxon>
        <taxon>Actinomycetota</taxon>
        <taxon>Actinomycetes</taxon>
        <taxon>Pseudonocardiales</taxon>
        <taxon>Pseudonocardiaceae</taxon>
        <taxon>Saccharopolyspora</taxon>
    </lineage>
</organism>
<dbReference type="Proteomes" id="UP001564626">
    <property type="component" value="Unassembled WGS sequence"/>
</dbReference>
<reference evidence="1 2" key="1">
    <citation type="submission" date="2024-08" db="EMBL/GenBank/DDBJ databases">
        <title>Genome mining of Saccharopolyspora cebuensis PGLac3 from Nigerian medicinal plant.</title>
        <authorList>
            <person name="Ezeobiora C.E."/>
            <person name="Igbokwe N.H."/>
            <person name="Amin D.H."/>
            <person name="Mendie U.E."/>
        </authorList>
    </citation>
    <scope>NUCLEOTIDE SEQUENCE [LARGE SCALE GENOMIC DNA]</scope>
    <source>
        <strain evidence="1 2">PGLac3</strain>
    </source>
</reference>
<evidence type="ECO:0008006" key="3">
    <source>
        <dbReference type="Google" id="ProtNLM"/>
    </source>
</evidence>
<evidence type="ECO:0000313" key="1">
    <source>
        <dbReference type="EMBL" id="MEY8042238.1"/>
    </source>
</evidence>
<evidence type="ECO:0000313" key="2">
    <source>
        <dbReference type="Proteomes" id="UP001564626"/>
    </source>
</evidence>
<accession>A0ABV4CMD3</accession>
<comment type="caution">
    <text evidence="1">The sequence shown here is derived from an EMBL/GenBank/DDBJ whole genome shotgun (WGS) entry which is preliminary data.</text>
</comment>
<protein>
    <recommendedName>
        <fullName evidence="3">Rubrerythrin-like domain-containing protein</fullName>
    </recommendedName>
</protein>